<dbReference type="GO" id="GO:0005524">
    <property type="term" value="F:ATP binding"/>
    <property type="evidence" value="ECO:0007669"/>
    <property type="project" value="UniProtKB-KW"/>
</dbReference>
<dbReference type="GO" id="GO:0005829">
    <property type="term" value="C:cytosol"/>
    <property type="evidence" value="ECO:0007669"/>
    <property type="project" value="TreeGrafter"/>
</dbReference>
<organism evidence="9 10">
    <name type="scientific">Candidatus Thalassospirochaeta sargassi</name>
    <dbReference type="NCBI Taxonomy" id="3119039"/>
    <lineage>
        <taxon>Bacteria</taxon>
        <taxon>Pseudomonadati</taxon>
        <taxon>Spirochaetota</taxon>
        <taxon>Spirochaetia</taxon>
        <taxon>Spirochaetales</taxon>
        <taxon>Spirochaetaceae</taxon>
        <taxon>Candidatus Thalassospirochaeta</taxon>
    </lineage>
</organism>
<proteinExistence type="predicted"/>
<dbReference type="AlphaFoldDB" id="A0AAJ1ID08"/>
<dbReference type="InterPro" id="IPR001057">
    <property type="entry name" value="Glu/AcGlu_kinase"/>
</dbReference>
<evidence type="ECO:0000256" key="5">
    <source>
        <dbReference type="ARBA" id="ARBA00022741"/>
    </source>
</evidence>
<dbReference type="SUPFAM" id="SSF53633">
    <property type="entry name" value="Carbamate kinase-like"/>
    <property type="match status" value="1"/>
</dbReference>
<comment type="caution">
    <text evidence="9">The sequence shown here is derived from an EMBL/GenBank/DDBJ whole genome shotgun (WGS) entry which is preliminary data.</text>
</comment>
<dbReference type="Proteomes" id="UP001221217">
    <property type="component" value="Unassembled WGS sequence"/>
</dbReference>
<dbReference type="EMBL" id="JAQQAL010000002">
    <property type="protein sequence ID" value="MDC7225195.1"/>
    <property type="molecule type" value="Genomic_DNA"/>
</dbReference>
<dbReference type="GO" id="GO:0008652">
    <property type="term" value="P:amino acid biosynthetic process"/>
    <property type="evidence" value="ECO:0007669"/>
    <property type="project" value="UniProtKB-KW"/>
</dbReference>
<feature type="domain" description="Aspartate/glutamate/uridylate kinase" evidence="8">
    <location>
        <begin position="1"/>
        <end position="237"/>
    </location>
</feature>
<keyword evidence="3" id="KW-0641">Proline biosynthesis</keyword>
<dbReference type="Gene3D" id="3.40.1160.10">
    <property type="entry name" value="Acetylglutamate kinase-like"/>
    <property type="match status" value="1"/>
</dbReference>
<evidence type="ECO:0000256" key="6">
    <source>
        <dbReference type="ARBA" id="ARBA00022777"/>
    </source>
</evidence>
<protein>
    <submittedName>
        <fullName evidence="9">Glutamate 5-kinase</fullName>
        <ecNumber evidence="9">2.7.2.11</ecNumber>
    </submittedName>
</protein>
<evidence type="ECO:0000256" key="3">
    <source>
        <dbReference type="ARBA" id="ARBA00022650"/>
    </source>
</evidence>
<dbReference type="PANTHER" id="PTHR43654">
    <property type="entry name" value="GLUTAMATE 5-KINASE"/>
    <property type="match status" value="1"/>
</dbReference>
<evidence type="ECO:0000259" key="8">
    <source>
        <dbReference type="Pfam" id="PF00696"/>
    </source>
</evidence>
<gene>
    <name evidence="9" type="primary">proB</name>
    <name evidence="9" type="ORF">PQJ61_00360</name>
</gene>
<keyword evidence="2" id="KW-0028">Amino-acid biosynthesis</keyword>
<evidence type="ECO:0000256" key="4">
    <source>
        <dbReference type="ARBA" id="ARBA00022679"/>
    </source>
</evidence>
<dbReference type="InterPro" id="IPR019797">
    <property type="entry name" value="Glutamate_5-kinase_CS"/>
</dbReference>
<dbReference type="GO" id="GO:0004349">
    <property type="term" value="F:glutamate 5-kinase activity"/>
    <property type="evidence" value="ECO:0007669"/>
    <property type="project" value="UniProtKB-EC"/>
</dbReference>
<dbReference type="NCBIfam" id="TIGR01027">
    <property type="entry name" value="proB"/>
    <property type="match status" value="1"/>
</dbReference>
<keyword evidence="4 9" id="KW-0808">Transferase</keyword>
<dbReference type="InterPro" id="IPR001048">
    <property type="entry name" value="Asp/Glu/Uridylate_kinase"/>
</dbReference>
<keyword evidence="6" id="KW-0418">Kinase</keyword>
<keyword evidence="1" id="KW-0963">Cytoplasm</keyword>
<dbReference type="Pfam" id="PF00696">
    <property type="entry name" value="AA_kinase"/>
    <property type="match status" value="1"/>
</dbReference>
<dbReference type="InterPro" id="IPR005715">
    <property type="entry name" value="Glu_5kinase/COase_Synthase"/>
</dbReference>
<reference evidence="9 10" key="1">
    <citation type="submission" date="2022-12" db="EMBL/GenBank/DDBJ databases">
        <title>Metagenome assembled genome from gulf of manar.</title>
        <authorList>
            <person name="Kohli P."/>
            <person name="Pk S."/>
            <person name="Venkata Ramana C."/>
            <person name="Sasikala C."/>
        </authorList>
    </citation>
    <scope>NUCLEOTIDE SEQUENCE [LARGE SCALE GENOMIC DNA]</scope>
    <source>
        <strain evidence="9">JB008</strain>
    </source>
</reference>
<sequence>MKLLVKIGSALISRDNRIDYSWLERKVDELAALYREGVRPVIVSSGAVAAGMEIRSMRKRPTDPVSLQMLSGMGQVRLSKYYKDLFKEKYIFTAQLLLTHHNFDQNSEVSAVTDIINRCLDEGVIPIINENDMINKEEFDSEGNFTDNDILAAFVASSARVDKALILTNVDGLYAGNPHSADKSKVPELISRVDRIDDKIKAMAADGKSDLGLGGMRSKVLAAEMITKAGIETVVANGNYSIIDILENKVPSTIFSVV</sequence>
<dbReference type="PIRSF" id="PIRSF000729">
    <property type="entry name" value="GK"/>
    <property type="match status" value="1"/>
</dbReference>
<dbReference type="InterPro" id="IPR011529">
    <property type="entry name" value="Glu_5kinase"/>
</dbReference>
<dbReference type="PANTHER" id="PTHR43654:SF1">
    <property type="entry name" value="ISOPENTENYL PHOSPHATE KINASE"/>
    <property type="match status" value="1"/>
</dbReference>
<evidence type="ECO:0000256" key="7">
    <source>
        <dbReference type="ARBA" id="ARBA00022840"/>
    </source>
</evidence>
<dbReference type="InterPro" id="IPR036393">
    <property type="entry name" value="AceGlu_kinase-like_sf"/>
</dbReference>
<keyword evidence="7" id="KW-0067">ATP-binding</keyword>
<dbReference type="PROSITE" id="PS00902">
    <property type="entry name" value="GLUTAMATE_5_KINASE"/>
    <property type="match status" value="1"/>
</dbReference>
<evidence type="ECO:0000313" key="9">
    <source>
        <dbReference type="EMBL" id="MDC7225195.1"/>
    </source>
</evidence>
<evidence type="ECO:0000256" key="2">
    <source>
        <dbReference type="ARBA" id="ARBA00022605"/>
    </source>
</evidence>
<name>A0AAJ1ID08_9SPIO</name>
<accession>A0AAJ1ID08</accession>
<dbReference type="PRINTS" id="PR00474">
    <property type="entry name" value="GLU5KINASE"/>
</dbReference>
<dbReference type="FunFam" id="3.40.1160.10:FF:000006">
    <property type="entry name" value="Glutamate 5-kinase"/>
    <property type="match status" value="1"/>
</dbReference>
<dbReference type="EC" id="2.7.2.11" evidence="9"/>
<evidence type="ECO:0000313" key="10">
    <source>
        <dbReference type="Proteomes" id="UP001221217"/>
    </source>
</evidence>
<keyword evidence="5" id="KW-0547">Nucleotide-binding</keyword>
<evidence type="ECO:0000256" key="1">
    <source>
        <dbReference type="ARBA" id="ARBA00022490"/>
    </source>
</evidence>